<dbReference type="InterPro" id="IPR027304">
    <property type="entry name" value="Trigger_fact/SurA_dom_sf"/>
</dbReference>
<dbReference type="InterPro" id="IPR046357">
    <property type="entry name" value="PPIase_dom_sf"/>
</dbReference>
<dbReference type="Gene3D" id="1.10.8.1040">
    <property type="match status" value="1"/>
</dbReference>
<keyword evidence="2" id="KW-0413">Isomerase</keyword>
<sequence>MYRLLFINLLLTLAVIATDIVATVDGKDITQNDIEKFVSKSIPGARYSFMNNQQKKKVVNQLIERELYIRVAKKEGIEKDPQFAVELEKAKENLILDIWMKNKLQNIVISDDEIERYYRKNDRKFYQSASASARHILVSTQSEAKEIIHELELSSNVKEKFIELAKTRSTGPSGKNGGDLGWFSKDQMVPEFSQATFALNIGNFTHTPVQTHFGYHVIYLTDKKPAGKIEFSKVKDTIANTLKLKKFKKDLKDLSQKLRQSANIIVK</sequence>
<dbReference type="PROSITE" id="PS50198">
    <property type="entry name" value="PPIC_PPIASE_2"/>
    <property type="match status" value="1"/>
</dbReference>
<proteinExistence type="predicted"/>
<organism evidence="2">
    <name type="scientific">hydrothermal vent metagenome</name>
    <dbReference type="NCBI Taxonomy" id="652676"/>
    <lineage>
        <taxon>unclassified sequences</taxon>
        <taxon>metagenomes</taxon>
        <taxon>ecological metagenomes</taxon>
    </lineage>
</organism>
<dbReference type="EMBL" id="FPHE01000156">
    <property type="protein sequence ID" value="SFV66719.1"/>
    <property type="molecule type" value="Genomic_DNA"/>
</dbReference>
<dbReference type="EC" id="5.2.1.8" evidence="2"/>
<dbReference type="InterPro" id="IPR050245">
    <property type="entry name" value="PrsA_foldase"/>
</dbReference>
<feature type="domain" description="PpiC" evidence="1">
    <location>
        <begin position="128"/>
        <end position="222"/>
    </location>
</feature>
<protein>
    <submittedName>
        <fullName evidence="2">Foldase protein PrsA</fullName>
        <ecNumber evidence="2">5.2.1.8</ecNumber>
    </submittedName>
</protein>
<evidence type="ECO:0000313" key="2">
    <source>
        <dbReference type="EMBL" id="SFV66719.1"/>
    </source>
</evidence>
<dbReference type="AlphaFoldDB" id="A0A1W1CLS9"/>
<dbReference type="PANTHER" id="PTHR47245">
    <property type="entry name" value="PEPTIDYLPROLYL ISOMERASE"/>
    <property type="match status" value="1"/>
</dbReference>
<dbReference type="GO" id="GO:0003755">
    <property type="term" value="F:peptidyl-prolyl cis-trans isomerase activity"/>
    <property type="evidence" value="ECO:0007669"/>
    <property type="project" value="UniProtKB-EC"/>
</dbReference>
<dbReference type="PROSITE" id="PS01096">
    <property type="entry name" value="PPIC_PPIASE_1"/>
    <property type="match status" value="1"/>
</dbReference>
<reference evidence="2" key="1">
    <citation type="submission" date="2016-10" db="EMBL/GenBank/DDBJ databases">
        <authorList>
            <person name="de Groot N.N."/>
        </authorList>
    </citation>
    <scope>NUCLEOTIDE SEQUENCE</scope>
</reference>
<dbReference type="SUPFAM" id="SSF109998">
    <property type="entry name" value="Triger factor/SurA peptide-binding domain-like"/>
    <property type="match status" value="1"/>
</dbReference>
<accession>A0A1W1CLS9</accession>
<dbReference type="Pfam" id="PF13616">
    <property type="entry name" value="Rotamase_3"/>
    <property type="match status" value="1"/>
</dbReference>
<dbReference type="InterPro" id="IPR000297">
    <property type="entry name" value="PPIase_PpiC"/>
</dbReference>
<dbReference type="Gene3D" id="3.10.50.40">
    <property type="match status" value="1"/>
</dbReference>
<name>A0A1W1CLS9_9ZZZZ</name>
<dbReference type="InterPro" id="IPR023058">
    <property type="entry name" value="PPIase_PpiC_CS"/>
</dbReference>
<evidence type="ECO:0000259" key="1">
    <source>
        <dbReference type="PROSITE" id="PS50198"/>
    </source>
</evidence>
<dbReference type="SUPFAM" id="SSF54534">
    <property type="entry name" value="FKBP-like"/>
    <property type="match status" value="1"/>
</dbReference>
<dbReference type="PANTHER" id="PTHR47245:SF2">
    <property type="entry name" value="PEPTIDYL-PROLYL CIS-TRANS ISOMERASE HP_0175-RELATED"/>
    <property type="match status" value="1"/>
</dbReference>
<gene>
    <name evidence="2" type="ORF">MNB_SV-12-1849</name>
</gene>